<dbReference type="AlphaFoldDB" id="A0A1R3SZ82"/>
<dbReference type="InterPro" id="IPR023393">
    <property type="entry name" value="START-like_dom_sf"/>
</dbReference>
<dbReference type="CDD" id="cd07818">
    <property type="entry name" value="SRPBCC_1"/>
    <property type="match status" value="1"/>
</dbReference>
<dbReference type="KEGG" id="psac:PSM36_0267"/>
<evidence type="ECO:0000313" key="3">
    <source>
        <dbReference type="Proteomes" id="UP000187464"/>
    </source>
</evidence>
<gene>
    <name evidence="2" type="ORF">PSM36_0267</name>
</gene>
<reference evidence="3" key="1">
    <citation type="submission" date="2016-08" db="EMBL/GenBank/DDBJ databases">
        <authorList>
            <person name="Wibberg D."/>
        </authorList>
    </citation>
    <scope>NUCLEOTIDE SEQUENCE [LARGE SCALE GENOMIC DNA]</scope>
</reference>
<dbReference type="RefSeq" id="WP_232001496.1">
    <property type="nucleotide sequence ID" value="NZ_LT605205.1"/>
</dbReference>
<organism evidence="2 3">
    <name type="scientific">Proteiniphilum saccharofermentans</name>
    <dbReference type="NCBI Taxonomy" id="1642647"/>
    <lineage>
        <taxon>Bacteria</taxon>
        <taxon>Pseudomonadati</taxon>
        <taxon>Bacteroidota</taxon>
        <taxon>Bacteroidia</taxon>
        <taxon>Bacteroidales</taxon>
        <taxon>Dysgonomonadaceae</taxon>
        <taxon>Proteiniphilum</taxon>
    </lineage>
</organism>
<protein>
    <recommendedName>
        <fullName evidence="4">Polyketide cyclase / dehydrase and lipid transport</fullName>
    </recommendedName>
</protein>
<feature type="transmembrane region" description="Helical" evidence="1">
    <location>
        <begin position="9"/>
        <end position="27"/>
    </location>
</feature>
<keyword evidence="1" id="KW-0812">Transmembrane</keyword>
<keyword evidence="1" id="KW-1133">Transmembrane helix</keyword>
<name>A0A1R3SZ82_9BACT</name>
<dbReference type="EMBL" id="LT605205">
    <property type="protein sequence ID" value="SCD19102.1"/>
    <property type="molecule type" value="Genomic_DNA"/>
</dbReference>
<dbReference type="STRING" id="1642647.PSM36_0267"/>
<keyword evidence="3" id="KW-1185">Reference proteome</keyword>
<keyword evidence="1" id="KW-0472">Membrane</keyword>
<dbReference type="CDD" id="cd07814">
    <property type="entry name" value="SRPBCC_CalC_Aha1-like"/>
    <property type="match status" value="1"/>
</dbReference>
<evidence type="ECO:0000313" key="2">
    <source>
        <dbReference type="EMBL" id="SCD19102.1"/>
    </source>
</evidence>
<sequence length="335" mass="38166">MKYENAKKILIVILILIVIPLIVALFVPKKYKSSGEIVINKPQKEVFEYIRYVKNQDNFGVWQLSDLNMTKTAEGTDGTVGFRYSWDSETLGKGAQVITRIVENERMESDLFFYDFGDEPNKSYITVGEKSPNETLVKWGISGKSPYPFNLMNLFMNMDKDFDKGLRNLKEIVEKQPSPTAAARKRVQFKTEIKAPAEKVYRTMLGLDDKTTYEHWTSLFHPGSTFEGTWEKGSKILFIGTDENGKKGGMIAEVVENNPNKFVSIRSTGILDGDKEITSGEQVEQWTGGLENYTFEENNGITILTVDIDVVESYADYFNQNYPKALQKLKEVCEK</sequence>
<proteinExistence type="predicted"/>
<evidence type="ECO:0008006" key="4">
    <source>
        <dbReference type="Google" id="ProtNLM"/>
    </source>
</evidence>
<evidence type="ECO:0000256" key="1">
    <source>
        <dbReference type="SAM" id="Phobius"/>
    </source>
</evidence>
<accession>A0A1R3SZ82</accession>
<dbReference type="Proteomes" id="UP000187464">
    <property type="component" value="Chromosome I"/>
</dbReference>
<dbReference type="SUPFAM" id="SSF55961">
    <property type="entry name" value="Bet v1-like"/>
    <property type="match status" value="2"/>
</dbReference>
<dbReference type="Gene3D" id="3.30.530.20">
    <property type="match status" value="1"/>
</dbReference>